<sequence length="1403" mass="152259">MKKTSKLLSVVVSATMLCGLLPAYPSSTQAAAAETGRKSLEVRKTLNAPVIDGKLDDSVWTIDQPLNAHVGEGPFQASKFGLLWDNQYLYVGIKAEDATPVQDKPGYWFDQDNINLFFDPTLHRSAPYAKEDMQAGFVFKQDSATPEFHFGAALGNHAGKDEKSILRAIGKTDTGWMLETAIPWDMLGFNPLLMKELGLEIGVTDRYGDEAASQRSGFWSAYNTTSFWNDTSGFGTIVLSDGNPVTSATNSVLLEENFESTPNGSLPHGWISDVNAGSNPFTVLRDTYGNARAVFDGKASGKQARATAPVQWDNYAIEADVRFESVLDSGRWASLLFRGAAGGKNPYNQMAIRQRGTYEVALRKPDNNWSVMASGEWKPLALNADYTMKVRVFDNNVKEYIKAKNDPGYTQLIDKSFTKDLLERGKIGFQGDQSKVSFDNLKVTRITADRLDLSVPASLEALTGPVSVTGSVYFSDGLTEQVAADRMKVYSTDESVVKIIDNQLYPIKAGSATIKAVFANAEASRTVAVTPSATGAKVVKLEHDPGYALAVTGTPIGLDALSFRTERSDFTTGTIRGDQLTWSTENGDVTIANGSMTVNRKGVHTVTAQIDNATVKLLVVAKTPADSEYVLYEENFDGIAEGSLPEGWSRKEGSTASAAAVRSGAFEINASASPDNPSRVLLPEYLQLFGDYKIEADVTHLSANDNARWHSIMFRIQNNDYPYYQMAVRKDATASNGIEFAERTPSNAWNVIDKGAYGEAIDSAKLYRYTIKARGNRVQEWIGDKLVVDTDAAGAYLNGRIGLQANGSKMQIDNLRVTLQQEALPPMPADRFVNVYEPETKIAMGPSVVTELTGSDQLAALGGPATPATVILHVNDDLKVTDPAGNVIADAETVLGAIDTRIIPAFHVGSELAADRVVQLVQTKGIEDAFIVSDNGELVKRVRAAYPMLRGVLDFRKKTVTKDDLLEVRRQTTLSSAKIALLPQSAATADNVSYLQQRTVVVWTGEATGAVPNGVTLHKLITSGTNGIVTGSPAAAFEALKVYNHATTLIRKPFIIGHRGMPATSPENTIESNLLAYESGADFIENDMYVTKDDHLVIIHDSVLQNTTNGTGNVEDFTLEEIKRLNANKPYPNGYPDVKVPTMDEQLDLAREKGIMVYAEIKTGTPRAVDVLVNLIKEKNAEDLVNIMSFSTEQLKRFAAQMPEIPLGLLVGSPGSDTDANVGKSLRDMLRTTQNQNATYNAGYYNMGQRFMEASKHRGILISPWTINNKADFTTFFLRGAFGITTDYAYYSADWNASLKAEKDAYTLSKGDSATLSAIAESFKRVKTGVTPDIVWLDGQELFETNGNTVTAKTSGTAHALLRFTTVIDGANPYDLYTQPVTIEVKGSDNGGGNNGGGNNGGG</sequence>
<dbReference type="InterPro" id="IPR010496">
    <property type="entry name" value="AL/BT2_dom"/>
</dbReference>
<comment type="caution">
    <text evidence="3">The sequence shown here is derived from an EMBL/GenBank/DDBJ whole genome shotgun (WGS) entry which is preliminary data.</text>
</comment>
<proteinExistence type="predicted"/>
<dbReference type="PROSITE" id="PS51704">
    <property type="entry name" value="GP_PDE"/>
    <property type="match status" value="1"/>
</dbReference>
<dbReference type="OrthoDB" id="384721at2"/>
<dbReference type="PANTHER" id="PTHR46211">
    <property type="entry name" value="GLYCEROPHOSPHORYL DIESTER PHOSPHODIESTERASE"/>
    <property type="match status" value="1"/>
</dbReference>
<dbReference type="Pfam" id="PF03009">
    <property type="entry name" value="GDPD"/>
    <property type="match status" value="1"/>
</dbReference>
<keyword evidence="4" id="KW-1185">Reference proteome</keyword>
<dbReference type="GO" id="GO:0030246">
    <property type="term" value="F:carbohydrate binding"/>
    <property type="evidence" value="ECO:0007669"/>
    <property type="project" value="InterPro"/>
</dbReference>
<dbReference type="GO" id="GO:0004553">
    <property type="term" value="F:hydrolase activity, hydrolyzing O-glycosyl compounds"/>
    <property type="evidence" value="ECO:0007669"/>
    <property type="project" value="InterPro"/>
</dbReference>
<protein>
    <submittedName>
        <fullName evidence="3">DUF1080 domain-containing protein</fullName>
    </submittedName>
</protein>
<dbReference type="EMBL" id="VDCQ01000017">
    <property type="protein sequence ID" value="TNJ65652.1"/>
    <property type="molecule type" value="Genomic_DNA"/>
</dbReference>
<reference evidence="3 4" key="1">
    <citation type="submission" date="2019-05" db="EMBL/GenBank/DDBJ databases">
        <title>We sequenced the genome of Paenibacillus hemerocallicola KCTC 33185 for further insight into its adaptation and study the phylogeny of Paenibacillus.</title>
        <authorList>
            <person name="Narsing Rao M.P."/>
        </authorList>
    </citation>
    <scope>NUCLEOTIDE SEQUENCE [LARGE SCALE GENOMIC DNA]</scope>
    <source>
        <strain evidence="3 4">KCTC 33185</strain>
    </source>
</reference>
<dbReference type="SUPFAM" id="SSF49344">
    <property type="entry name" value="CBD9-like"/>
    <property type="match status" value="1"/>
</dbReference>
<name>A0A5C4T9Q0_9BACL</name>
<dbReference type="InterPro" id="IPR010502">
    <property type="entry name" value="Carb-bd_dom_fam9"/>
</dbReference>
<evidence type="ECO:0000313" key="3">
    <source>
        <dbReference type="EMBL" id="TNJ65652.1"/>
    </source>
</evidence>
<gene>
    <name evidence="3" type="ORF">FE784_14620</name>
</gene>
<dbReference type="InterPro" id="IPR017946">
    <property type="entry name" value="PLC-like_Pdiesterase_TIM-brl"/>
</dbReference>
<feature type="chain" id="PRO_5023111520" evidence="1">
    <location>
        <begin position="33"/>
        <end position="1403"/>
    </location>
</feature>
<feature type="signal peptide" evidence="1">
    <location>
        <begin position="1"/>
        <end position="32"/>
    </location>
</feature>
<accession>A0A5C4T9Q0</accession>
<feature type="domain" description="GP-PDE" evidence="2">
    <location>
        <begin position="1053"/>
        <end position="1296"/>
    </location>
</feature>
<dbReference type="Proteomes" id="UP000307943">
    <property type="component" value="Unassembled WGS sequence"/>
</dbReference>
<organism evidence="3 4">
    <name type="scientific">Paenibacillus hemerocallicola</name>
    <dbReference type="NCBI Taxonomy" id="1172614"/>
    <lineage>
        <taxon>Bacteria</taxon>
        <taxon>Bacillati</taxon>
        <taxon>Bacillota</taxon>
        <taxon>Bacilli</taxon>
        <taxon>Bacillales</taxon>
        <taxon>Paenibacillaceae</taxon>
        <taxon>Paenibacillus</taxon>
    </lineage>
</organism>
<dbReference type="PANTHER" id="PTHR46211:SF14">
    <property type="entry name" value="GLYCEROPHOSPHODIESTER PHOSPHODIESTERASE"/>
    <property type="match status" value="1"/>
</dbReference>
<dbReference type="Pfam" id="PF06452">
    <property type="entry name" value="CBM9_1"/>
    <property type="match status" value="1"/>
</dbReference>
<evidence type="ECO:0000256" key="1">
    <source>
        <dbReference type="SAM" id="SignalP"/>
    </source>
</evidence>
<dbReference type="GO" id="GO:0016052">
    <property type="term" value="P:carbohydrate catabolic process"/>
    <property type="evidence" value="ECO:0007669"/>
    <property type="project" value="InterPro"/>
</dbReference>
<evidence type="ECO:0000313" key="4">
    <source>
        <dbReference type="Proteomes" id="UP000307943"/>
    </source>
</evidence>
<dbReference type="InterPro" id="IPR030395">
    <property type="entry name" value="GP_PDE_dom"/>
</dbReference>
<dbReference type="GO" id="GO:0008081">
    <property type="term" value="F:phosphoric diester hydrolase activity"/>
    <property type="evidence" value="ECO:0007669"/>
    <property type="project" value="InterPro"/>
</dbReference>
<dbReference type="GO" id="GO:0006629">
    <property type="term" value="P:lipid metabolic process"/>
    <property type="evidence" value="ECO:0007669"/>
    <property type="project" value="InterPro"/>
</dbReference>
<dbReference type="Gene3D" id="2.60.120.560">
    <property type="entry name" value="Exo-inulinase, domain 1"/>
    <property type="match status" value="2"/>
</dbReference>
<dbReference type="Gene3D" id="2.60.40.1190">
    <property type="match status" value="1"/>
</dbReference>
<keyword evidence="1" id="KW-0732">Signal</keyword>
<dbReference type="Pfam" id="PF06439">
    <property type="entry name" value="3keto-disac_hyd"/>
    <property type="match status" value="1"/>
</dbReference>
<dbReference type="SUPFAM" id="SSF51695">
    <property type="entry name" value="PLC-like phosphodiesterases"/>
    <property type="match status" value="1"/>
</dbReference>
<evidence type="ECO:0000259" key="2">
    <source>
        <dbReference type="PROSITE" id="PS51704"/>
    </source>
</evidence>
<feature type="non-terminal residue" evidence="3">
    <location>
        <position position="1403"/>
    </location>
</feature>
<dbReference type="Gene3D" id="3.20.20.190">
    <property type="entry name" value="Phosphatidylinositol (PI) phosphodiesterase"/>
    <property type="match status" value="1"/>
</dbReference>
<dbReference type="RefSeq" id="WP_139602945.1">
    <property type="nucleotide sequence ID" value="NZ_VDCQ01000017.1"/>
</dbReference>